<dbReference type="Pfam" id="PF10230">
    <property type="entry name" value="LIDHydrolase"/>
    <property type="match status" value="1"/>
</dbReference>
<dbReference type="InterPro" id="IPR029058">
    <property type="entry name" value="AB_hydrolase_fold"/>
</dbReference>
<accession>A0A4S8MUD2</accession>
<dbReference type="PANTHER" id="PTHR13390">
    <property type="entry name" value="LIPASE"/>
    <property type="match status" value="1"/>
</dbReference>
<dbReference type="OrthoDB" id="448051at2759"/>
<comment type="subcellular location">
    <subcellularLocation>
        <location evidence="1">Lipid droplet</location>
    </subcellularLocation>
</comment>
<dbReference type="PANTHER" id="PTHR13390:SF0">
    <property type="entry name" value="LIPID DROPLET-ASSOCIATED HYDROLASE"/>
    <property type="match status" value="1"/>
</dbReference>
<name>A0A4S8MUD2_DENBC</name>
<dbReference type="InterPro" id="IPR019363">
    <property type="entry name" value="LDAH"/>
</dbReference>
<dbReference type="EMBL" id="ML179045">
    <property type="protein sequence ID" value="THV06014.1"/>
    <property type="molecule type" value="Genomic_DNA"/>
</dbReference>
<dbReference type="AlphaFoldDB" id="A0A4S8MUD2"/>
<dbReference type="GO" id="GO:0019915">
    <property type="term" value="P:lipid storage"/>
    <property type="evidence" value="ECO:0007669"/>
    <property type="project" value="InterPro"/>
</dbReference>
<dbReference type="GO" id="GO:0005811">
    <property type="term" value="C:lipid droplet"/>
    <property type="evidence" value="ECO:0007669"/>
    <property type="project" value="UniProtKB-SubCell"/>
</dbReference>
<reference evidence="5 6" key="1">
    <citation type="journal article" date="2019" name="Nat. Ecol. Evol.">
        <title>Megaphylogeny resolves global patterns of mushroom evolution.</title>
        <authorList>
            <person name="Varga T."/>
            <person name="Krizsan K."/>
            <person name="Foldi C."/>
            <person name="Dima B."/>
            <person name="Sanchez-Garcia M."/>
            <person name="Sanchez-Ramirez S."/>
            <person name="Szollosi G.J."/>
            <person name="Szarkandi J.G."/>
            <person name="Papp V."/>
            <person name="Albert L."/>
            <person name="Andreopoulos W."/>
            <person name="Angelini C."/>
            <person name="Antonin V."/>
            <person name="Barry K.W."/>
            <person name="Bougher N.L."/>
            <person name="Buchanan P."/>
            <person name="Buyck B."/>
            <person name="Bense V."/>
            <person name="Catcheside P."/>
            <person name="Chovatia M."/>
            <person name="Cooper J."/>
            <person name="Damon W."/>
            <person name="Desjardin D."/>
            <person name="Finy P."/>
            <person name="Geml J."/>
            <person name="Haridas S."/>
            <person name="Hughes K."/>
            <person name="Justo A."/>
            <person name="Karasinski D."/>
            <person name="Kautmanova I."/>
            <person name="Kiss B."/>
            <person name="Kocsube S."/>
            <person name="Kotiranta H."/>
            <person name="LaButti K.M."/>
            <person name="Lechner B.E."/>
            <person name="Liimatainen K."/>
            <person name="Lipzen A."/>
            <person name="Lukacs Z."/>
            <person name="Mihaltcheva S."/>
            <person name="Morgado L.N."/>
            <person name="Niskanen T."/>
            <person name="Noordeloos M.E."/>
            <person name="Ohm R.A."/>
            <person name="Ortiz-Santana B."/>
            <person name="Ovrebo C."/>
            <person name="Racz N."/>
            <person name="Riley R."/>
            <person name="Savchenko A."/>
            <person name="Shiryaev A."/>
            <person name="Soop K."/>
            <person name="Spirin V."/>
            <person name="Szebenyi C."/>
            <person name="Tomsovsky M."/>
            <person name="Tulloss R.E."/>
            <person name="Uehling J."/>
            <person name="Grigoriev I.V."/>
            <person name="Vagvolgyi C."/>
            <person name="Papp T."/>
            <person name="Martin F.M."/>
            <person name="Miettinen O."/>
            <person name="Hibbett D.S."/>
            <person name="Nagy L.G."/>
        </authorList>
    </citation>
    <scope>NUCLEOTIDE SEQUENCE [LARGE SCALE GENOMIC DNA]</scope>
    <source>
        <strain evidence="5 6">CBS 962.96</strain>
    </source>
</reference>
<evidence type="ECO:0000313" key="6">
    <source>
        <dbReference type="Proteomes" id="UP000297245"/>
    </source>
</evidence>
<evidence type="ECO:0000256" key="2">
    <source>
        <dbReference type="ARBA" id="ARBA00008300"/>
    </source>
</evidence>
<sequence>MSSFRLPPFLQPISKTDKPASPYIETFFEHESPLGHAHCLWWPSQSGDPETVVLFVPGNPGLAKFYVPFLSALHSHPKIQNVAILAQSLLGHTASVFSGGESGLLAQVQSVIEAISAVKESYASARIVLIGHSVGAWISLQAFKQRVEDVESLFLLFPTISQIGRSPNGRRLQWAFQPPFPSIISKLSFLLRLLPSAFLSLVFSDWPQEQVQVLQELLDSPRSILSCLSMAHEEMNTIRQLEVDILVEHKDRFHFYFADHDDWVGEEKNTILRCFEDDSHSVKIIHGRHGVPHAFCINHGEELAEQCVDWMS</sequence>
<keyword evidence="3" id="KW-0551">Lipid droplet</keyword>
<dbReference type="SUPFAM" id="SSF53474">
    <property type="entry name" value="alpha/beta-Hydrolases"/>
    <property type="match status" value="1"/>
</dbReference>
<keyword evidence="6" id="KW-1185">Reference proteome</keyword>
<keyword evidence="4 5" id="KW-0378">Hydrolase</keyword>
<evidence type="ECO:0000313" key="5">
    <source>
        <dbReference type="EMBL" id="THV06014.1"/>
    </source>
</evidence>
<proteinExistence type="inferred from homology"/>
<organism evidence="5 6">
    <name type="scientific">Dendrothele bispora (strain CBS 962.96)</name>
    <dbReference type="NCBI Taxonomy" id="1314807"/>
    <lineage>
        <taxon>Eukaryota</taxon>
        <taxon>Fungi</taxon>
        <taxon>Dikarya</taxon>
        <taxon>Basidiomycota</taxon>
        <taxon>Agaricomycotina</taxon>
        <taxon>Agaricomycetes</taxon>
        <taxon>Agaricomycetidae</taxon>
        <taxon>Agaricales</taxon>
        <taxon>Agaricales incertae sedis</taxon>
        <taxon>Dendrothele</taxon>
    </lineage>
</organism>
<dbReference type="Gene3D" id="3.40.50.1820">
    <property type="entry name" value="alpha/beta hydrolase"/>
    <property type="match status" value="1"/>
</dbReference>
<dbReference type="Proteomes" id="UP000297245">
    <property type="component" value="Unassembled WGS sequence"/>
</dbReference>
<gene>
    <name evidence="5" type="ORF">K435DRAFT_773510</name>
</gene>
<protein>
    <submittedName>
        <fullName evidence="5">Alpha/beta-hydrolase</fullName>
    </submittedName>
</protein>
<evidence type="ECO:0000256" key="3">
    <source>
        <dbReference type="ARBA" id="ARBA00022677"/>
    </source>
</evidence>
<dbReference type="GO" id="GO:0016298">
    <property type="term" value="F:lipase activity"/>
    <property type="evidence" value="ECO:0007669"/>
    <property type="project" value="InterPro"/>
</dbReference>
<evidence type="ECO:0000256" key="4">
    <source>
        <dbReference type="ARBA" id="ARBA00022801"/>
    </source>
</evidence>
<evidence type="ECO:0000256" key="1">
    <source>
        <dbReference type="ARBA" id="ARBA00004502"/>
    </source>
</evidence>
<comment type="similarity">
    <text evidence="2">Belongs to the AB hydrolase superfamily. LDAH family.</text>
</comment>